<keyword evidence="1" id="KW-1133">Transmembrane helix</keyword>
<evidence type="ECO:0000313" key="4">
    <source>
        <dbReference type="EMBL" id="ACU06181.1"/>
    </source>
</evidence>
<dbReference type="KEGG" id="phe:Phep_3990"/>
<sequence length="367" mass="40336">MKREPTEDLLDKYSQGVCTAEEKALVESWFLHWKADGVSPSAARIERANREVMRSILAEVPVKKINRNRQLAGIAAAILLLLGISVLLFREGPLSKAYRNDIGPGGNKATLTLSNGKVIPLSSTKTGVVIEGDHLTYNDGTVLASPQNMVLNEVQVSTPLGGTYQVSLPDGTRVWLNAGSTLKFPSSFADLKERIVRLSGEAYFEVARIKSPQGIKFIVKTAQQEVSVLGTHFNINSYADEPNTKTTLLEGSVRLSVPLLQNGGTILKPGEQGFNEGQRIEVSKVEAEEVIAWKNGEFAFSNERLESIMRKIARWYDVTVVYENKNVGNVPFGGSISRFGKVSEVLDMLELTGKVKFKVEGRRITVN</sequence>
<dbReference type="Proteomes" id="UP000000852">
    <property type="component" value="Chromosome"/>
</dbReference>
<evidence type="ECO:0000259" key="3">
    <source>
        <dbReference type="Pfam" id="PF16344"/>
    </source>
</evidence>
<dbReference type="RefSeq" id="WP_015809789.1">
    <property type="nucleotide sequence ID" value="NC_013061.1"/>
</dbReference>
<feature type="transmembrane region" description="Helical" evidence="1">
    <location>
        <begin position="71"/>
        <end position="89"/>
    </location>
</feature>
<gene>
    <name evidence="4" type="ordered locus">Phep_3990</name>
</gene>
<evidence type="ECO:0000259" key="2">
    <source>
        <dbReference type="Pfam" id="PF04773"/>
    </source>
</evidence>
<dbReference type="Pfam" id="PF04773">
    <property type="entry name" value="FecR"/>
    <property type="match status" value="1"/>
</dbReference>
<keyword evidence="5" id="KW-1185">Reference proteome</keyword>
<proteinExistence type="predicted"/>
<dbReference type="EMBL" id="CP001681">
    <property type="protein sequence ID" value="ACU06181.1"/>
    <property type="molecule type" value="Genomic_DNA"/>
</dbReference>
<dbReference type="InterPro" id="IPR032508">
    <property type="entry name" value="FecR_C"/>
</dbReference>
<dbReference type="OrthoDB" id="1099963at2"/>
<dbReference type="Gene3D" id="2.60.120.1440">
    <property type="match status" value="1"/>
</dbReference>
<dbReference type="GO" id="GO:0016989">
    <property type="term" value="F:sigma factor antagonist activity"/>
    <property type="evidence" value="ECO:0007669"/>
    <property type="project" value="TreeGrafter"/>
</dbReference>
<keyword evidence="1" id="KW-0812">Transmembrane</keyword>
<keyword evidence="1" id="KW-0472">Membrane</keyword>
<reference evidence="4 5" key="1">
    <citation type="journal article" date="2009" name="Stand. Genomic Sci.">
        <title>Complete genome sequence of Pedobacter heparinus type strain (HIM 762-3).</title>
        <authorList>
            <person name="Han C."/>
            <person name="Spring S."/>
            <person name="Lapidus A."/>
            <person name="Del Rio T.G."/>
            <person name="Tice H."/>
            <person name="Copeland A."/>
            <person name="Cheng J.F."/>
            <person name="Lucas S."/>
            <person name="Chen F."/>
            <person name="Nolan M."/>
            <person name="Bruce D."/>
            <person name="Goodwin L."/>
            <person name="Pitluck S."/>
            <person name="Ivanova N."/>
            <person name="Mavromatis K."/>
            <person name="Mikhailova N."/>
            <person name="Pati A."/>
            <person name="Chen A."/>
            <person name="Palaniappan K."/>
            <person name="Land M."/>
            <person name="Hauser L."/>
            <person name="Chang Y.J."/>
            <person name="Jeffries C.C."/>
            <person name="Saunders E."/>
            <person name="Chertkov O."/>
            <person name="Brettin T."/>
            <person name="Goker M."/>
            <person name="Rohde M."/>
            <person name="Bristow J."/>
            <person name="Eisen J.A."/>
            <person name="Markowitz V."/>
            <person name="Hugenholtz P."/>
            <person name="Kyrpides N.C."/>
            <person name="Klenk H.P."/>
            <person name="Detter J.C."/>
        </authorList>
    </citation>
    <scope>NUCLEOTIDE SEQUENCE [LARGE SCALE GENOMIC DNA]</scope>
    <source>
        <strain evidence="5">ATCC 13125 / DSM 2366 / CIP 104194 / JCM 7457 / NBRC 12017 / NCIMB 9290 / NRRL B-14731 / HIM 762-3</strain>
    </source>
</reference>
<dbReference type="AlphaFoldDB" id="C6XVV6"/>
<dbReference type="PANTHER" id="PTHR30273:SF2">
    <property type="entry name" value="PROTEIN FECR"/>
    <property type="match status" value="1"/>
</dbReference>
<evidence type="ECO:0000313" key="5">
    <source>
        <dbReference type="Proteomes" id="UP000000852"/>
    </source>
</evidence>
<dbReference type="PIRSF" id="PIRSF018266">
    <property type="entry name" value="FecR"/>
    <property type="match status" value="1"/>
</dbReference>
<organism evidence="4 5">
    <name type="scientific">Pedobacter heparinus (strain ATCC 13125 / DSM 2366 / CIP 104194 / JCM 7457 / NBRC 12017 / NCIMB 9290 / NRRL B-14731 / HIM 762-3)</name>
    <dbReference type="NCBI Taxonomy" id="485917"/>
    <lineage>
        <taxon>Bacteria</taxon>
        <taxon>Pseudomonadati</taxon>
        <taxon>Bacteroidota</taxon>
        <taxon>Sphingobacteriia</taxon>
        <taxon>Sphingobacteriales</taxon>
        <taxon>Sphingobacteriaceae</taxon>
        <taxon>Pedobacter</taxon>
    </lineage>
</organism>
<dbReference type="PANTHER" id="PTHR30273">
    <property type="entry name" value="PERIPLASMIC SIGNAL SENSOR AND SIGMA FACTOR ACTIVATOR FECR-RELATED"/>
    <property type="match status" value="1"/>
</dbReference>
<dbReference type="eggNOG" id="COG3712">
    <property type="taxonomic scope" value="Bacteria"/>
</dbReference>
<dbReference type="InterPro" id="IPR012373">
    <property type="entry name" value="Ferrdict_sens_TM"/>
</dbReference>
<name>C6XVV6_PEDHD</name>
<dbReference type="HOGENOM" id="CLU_050192_1_0_10"/>
<dbReference type="Pfam" id="PF16344">
    <property type="entry name" value="FecR_C"/>
    <property type="match status" value="1"/>
</dbReference>
<evidence type="ECO:0000256" key="1">
    <source>
        <dbReference type="SAM" id="Phobius"/>
    </source>
</evidence>
<protein>
    <submittedName>
        <fullName evidence="4">FecR protein</fullName>
    </submittedName>
</protein>
<feature type="domain" description="FecR protein" evidence="2">
    <location>
        <begin position="156"/>
        <end position="254"/>
    </location>
</feature>
<dbReference type="InterPro" id="IPR006860">
    <property type="entry name" value="FecR"/>
</dbReference>
<accession>C6XVV6</accession>
<dbReference type="Gene3D" id="3.55.50.30">
    <property type="match status" value="1"/>
</dbReference>
<feature type="domain" description="Protein FecR C-terminal" evidence="3">
    <location>
        <begin position="298"/>
        <end position="366"/>
    </location>
</feature>
<dbReference type="STRING" id="485917.Phep_3990"/>